<feature type="domain" description="HMA" evidence="3">
    <location>
        <begin position="6"/>
        <end position="72"/>
    </location>
</feature>
<dbReference type="PROSITE" id="PS50846">
    <property type="entry name" value="HMA_2"/>
    <property type="match status" value="1"/>
</dbReference>
<feature type="transmembrane region" description="Helical" evidence="2">
    <location>
        <begin position="140"/>
        <end position="167"/>
    </location>
</feature>
<dbReference type="Gene3D" id="3.30.70.100">
    <property type="match status" value="1"/>
</dbReference>
<evidence type="ECO:0000313" key="4">
    <source>
        <dbReference type="EMBL" id="QAT42239.1"/>
    </source>
</evidence>
<dbReference type="InterPro" id="IPR006121">
    <property type="entry name" value="HMA_dom"/>
</dbReference>
<evidence type="ECO:0000259" key="3">
    <source>
        <dbReference type="PROSITE" id="PS50846"/>
    </source>
</evidence>
<dbReference type="KEGG" id="amij:EQM06_02765"/>
<dbReference type="PANTHER" id="PTHR42208">
    <property type="entry name" value="HEAVY METAL TRANSPORTER-RELATED"/>
    <property type="match status" value="1"/>
</dbReference>
<keyword evidence="1" id="KW-0479">Metal-binding</keyword>
<dbReference type="SUPFAM" id="SSF55008">
    <property type="entry name" value="HMA, heavy metal-associated domain"/>
    <property type="match status" value="1"/>
</dbReference>
<dbReference type="OrthoDB" id="9800141at2"/>
<keyword evidence="2" id="KW-0472">Membrane</keyword>
<keyword evidence="2" id="KW-0812">Transmembrane</keyword>
<dbReference type="InterPro" id="IPR017969">
    <property type="entry name" value="Heavy-metal-associated_CS"/>
</dbReference>
<name>A0A410PTK1_9FIRM</name>
<protein>
    <submittedName>
        <fullName evidence="4">Heavy metal transporter</fullName>
    </submittedName>
</protein>
<keyword evidence="2" id="KW-1133">Transmembrane helix</keyword>
<dbReference type="Proteomes" id="UP000287601">
    <property type="component" value="Chromosome"/>
</dbReference>
<dbReference type="CDD" id="cd00371">
    <property type="entry name" value="HMA"/>
    <property type="match status" value="1"/>
</dbReference>
<evidence type="ECO:0000256" key="1">
    <source>
        <dbReference type="ARBA" id="ARBA00022723"/>
    </source>
</evidence>
<organism evidence="4 5">
    <name type="scientific">Aminipila luticellarii</name>
    <dbReference type="NCBI Taxonomy" id="2507160"/>
    <lineage>
        <taxon>Bacteria</taxon>
        <taxon>Bacillati</taxon>
        <taxon>Bacillota</taxon>
        <taxon>Clostridia</taxon>
        <taxon>Peptostreptococcales</taxon>
        <taxon>Anaerovoracaceae</taxon>
        <taxon>Aminipila</taxon>
    </lineage>
</organism>
<feature type="transmembrane region" description="Helical" evidence="2">
    <location>
        <begin position="188"/>
        <end position="214"/>
    </location>
</feature>
<dbReference type="AlphaFoldDB" id="A0A410PTK1"/>
<dbReference type="Pfam" id="PF13386">
    <property type="entry name" value="DsbD_2"/>
    <property type="match status" value="1"/>
</dbReference>
<dbReference type="RefSeq" id="WP_128744893.1">
    <property type="nucleotide sequence ID" value="NZ_CP035281.1"/>
</dbReference>
<dbReference type="EMBL" id="CP035281">
    <property type="protein sequence ID" value="QAT42239.1"/>
    <property type="molecule type" value="Genomic_DNA"/>
</dbReference>
<reference evidence="4 5" key="1">
    <citation type="submission" date="2019-01" db="EMBL/GenBank/DDBJ databases">
        <title>Draft genomes of a novel of Aminipila strains.</title>
        <authorList>
            <person name="Ma S."/>
        </authorList>
    </citation>
    <scope>NUCLEOTIDE SEQUENCE [LARGE SCALE GENOMIC DNA]</scope>
    <source>
        <strain evidence="5">JN-39</strain>
    </source>
</reference>
<feature type="transmembrane region" description="Helical" evidence="2">
    <location>
        <begin position="110"/>
        <end position="128"/>
    </location>
</feature>
<dbReference type="Gene3D" id="2.60.40.420">
    <property type="entry name" value="Cupredoxins - blue copper proteins"/>
    <property type="match status" value="1"/>
</dbReference>
<feature type="transmembrane region" description="Helical" evidence="2">
    <location>
        <begin position="220"/>
        <end position="244"/>
    </location>
</feature>
<dbReference type="PROSITE" id="PS01047">
    <property type="entry name" value="HMA_1"/>
    <property type="match status" value="1"/>
</dbReference>
<evidence type="ECO:0000256" key="2">
    <source>
        <dbReference type="SAM" id="Phobius"/>
    </source>
</evidence>
<dbReference type="PANTHER" id="PTHR42208:SF1">
    <property type="entry name" value="HEAVY METAL TRANSPORTER"/>
    <property type="match status" value="1"/>
</dbReference>
<dbReference type="InterPro" id="IPR008972">
    <property type="entry name" value="Cupredoxin"/>
</dbReference>
<proteinExistence type="predicted"/>
<dbReference type="InterPro" id="IPR039447">
    <property type="entry name" value="UreH-like_TM_dom"/>
</dbReference>
<dbReference type="Pfam" id="PF00403">
    <property type="entry name" value="HMA"/>
    <property type="match status" value="1"/>
</dbReference>
<sequence>MGKRLIKKKLKVDKMTCIGCETRIENEINKMDGVYGAEASYTASCLTVTYSPEEVSLGEIIKTVEKLGYKVRREKNAPVKVSGRASNKVSAEASGAASEHEPEKGSNSQLITMGILIAGIYLIIKNTIGFNFIPQITPNMGYGILFLVGMLSSIHCVAMCGGINLSLCVSYKFEQEGQSKFSKFLPSFLYNGGRILSYTVIGGIVGALGSVFTLSNAGSAFITIIAGTFMVIMGLNMLNVFPALRKLNPHMPKLFANKIHSAKNSKGPFVVGLLNGLMPCGPLQAMQLYALGTGSFVSGAVSMFVFSLGTVPLLFAFGAFGSMLSSKSAKNMIKCSAALVIVLGVVMLNRGMAFTGMTLPSVSAESGNSAIMSTVAGEEQQVTTSLDGGRYSPIAVQAGVPVKWTIEAGAEDLNGCNREMIIPEYNIQQELQPGENVIEFTPTKTGTFGYSCWMGMVRSSITVVEDIKGEDAAKAAKAAGESAGANTGGSMSCCAI</sequence>
<dbReference type="InterPro" id="IPR036163">
    <property type="entry name" value="HMA_dom_sf"/>
</dbReference>
<dbReference type="GO" id="GO:0046872">
    <property type="term" value="F:metal ion binding"/>
    <property type="evidence" value="ECO:0007669"/>
    <property type="project" value="UniProtKB-KW"/>
</dbReference>
<feature type="transmembrane region" description="Helical" evidence="2">
    <location>
        <begin position="296"/>
        <end position="320"/>
    </location>
</feature>
<gene>
    <name evidence="4" type="ORF">EQM06_02765</name>
</gene>
<feature type="transmembrane region" description="Helical" evidence="2">
    <location>
        <begin position="269"/>
        <end position="290"/>
    </location>
</feature>
<accession>A0A410PTK1</accession>
<dbReference type="SUPFAM" id="SSF49503">
    <property type="entry name" value="Cupredoxins"/>
    <property type="match status" value="1"/>
</dbReference>
<feature type="transmembrane region" description="Helical" evidence="2">
    <location>
        <begin position="332"/>
        <end position="352"/>
    </location>
</feature>
<keyword evidence="5" id="KW-1185">Reference proteome</keyword>
<evidence type="ECO:0000313" key="5">
    <source>
        <dbReference type="Proteomes" id="UP000287601"/>
    </source>
</evidence>